<protein>
    <submittedName>
        <fullName evidence="2">Glycosyltransferase family 2 protein</fullName>
    </submittedName>
</protein>
<dbReference type="InterPro" id="IPR050834">
    <property type="entry name" value="Glycosyltransf_2"/>
</dbReference>
<comment type="caution">
    <text evidence="2">The sequence shown here is derived from an EMBL/GenBank/DDBJ whole genome shotgun (WGS) entry which is preliminary data.</text>
</comment>
<dbReference type="SUPFAM" id="SSF53795">
    <property type="entry name" value="PEP carboxykinase-like"/>
    <property type="match status" value="1"/>
</dbReference>
<dbReference type="AlphaFoldDB" id="A0A538TUI7"/>
<proteinExistence type="predicted"/>
<gene>
    <name evidence="2" type="ORF">E6K78_05320</name>
</gene>
<dbReference type="PANTHER" id="PTHR43685">
    <property type="entry name" value="GLYCOSYLTRANSFERASE"/>
    <property type="match status" value="1"/>
</dbReference>
<organism evidence="2 3">
    <name type="scientific">Eiseniibacteriota bacterium</name>
    <dbReference type="NCBI Taxonomy" id="2212470"/>
    <lineage>
        <taxon>Bacteria</taxon>
        <taxon>Candidatus Eiseniibacteriota</taxon>
    </lineage>
</organism>
<evidence type="ECO:0000259" key="1">
    <source>
        <dbReference type="Pfam" id="PF00535"/>
    </source>
</evidence>
<evidence type="ECO:0000313" key="2">
    <source>
        <dbReference type="EMBL" id="TMQ67294.1"/>
    </source>
</evidence>
<dbReference type="Gene3D" id="3.40.50.300">
    <property type="entry name" value="P-loop containing nucleotide triphosphate hydrolases"/>
    <property type="match status" value="1"/>
</dbReference>
<evidence type="ECO:0000313" key="3">
    <source>
        <dbReference type="Proteomes" id="UP000316609"/>
    </source>
</evidence>
<name>A0A538TUI7_UNCEI</name>
<dbReference type="InterPro" id="IPR029044">
    <property type="entry name" value="Nucleotide-diphossugar_trans"/>
</dbReference>
<dbReference type="EMBL" id="VBOY01000045">
    <property type="protein sequence ID" value="TMQ67294.1"/>
    <property type="molecule type" value="Genomic_DNA"/>
</dbReference>
<dbReference type="Gene3D" id="3.90.550.10">
    <property type="entry name" value="Spore Coat Polysaccharide Biosynthesis Protein SpsA, Chain A"/>
    <property type="match status" value="1"/>
</dbReference>
<dbReference type="Proteomes" id="UP000316609">
    <property type="component" value="Unassembled WGS sequence"/>
</dbReference>
<sequence length="509" mass="57273">MRMLPPPCERERFSDRGDLWGFQSHRVKTAFHYHDFSVNVFDRDRRTGICWMQNGDRLPYWTLASPLRTLIHWWMEQNGAQLVHAGAVGVGDRALLLVGKGGLGKSSTVLACLEQGMTFLGDDYVIVRDGPVPTVHTLYATAKLNPWDLERFPGLRPYLGKPQIEDGEKAVMFLDPQFRAQIQPTVPIEAIAIPRVVDHEETGFEAETLSILQQAATFTTMSQLPYAGGHTYQFLRGLCAGLPGFRMEIGRDKPGIARAVSGFLRERTSRPPKRPTVANPGSSPLLSVIIPVFNGGPFLAEAVGNVLAQEYPALEIIIVDDGSTDGTEAAVRALPCEVHYFRQENLGPAAARNRGIRYASGDYVAFLDVDDLWAENTLTTLMDELMRHPELDVVQGYSQVTEYVPETGAYEYRGNPMESFPYSVATGVYRKRVFDRVGLFDKTLIFGEDTDWFTRAQEQGVTMRRLDMVALIVRRHGRNMTHEKSPVELNTLRVFKRALDRKRRLREIA</sequence>
<dbReference type="Pfam" id="PF00535">
    <property type="entry name" value="Glycos_transf_2"/>
    <property type="match status" value="1"/>
</dbReference>
<reference evidence="2 3" key="1">
    <citation type="journal article" date="2019" name="Nat. Microbiol.">
        <title>Mediterranean grassland soil C-N compound turnover is dependent on rainfall and depth, and is mediated by genomically divergent microorganisms.</title>
        <authorList>
            <person name="Diamond S."/>
            <person name="Andeer P.F."/>
            <person name="Li Z."/>
            <person name="Crits-Christoph A."/>
            <person name="Burstein D."/>
            <person name="Anantharaman K."/>
            <person name="Lane K.R."/>
            <person name="Thomas B.C."/>
            <person name="Pan C."/>
            <person name="Northen T.R."/>
            <person name="Banfield J.F."/>
        </authorList>
    </citation>
    <scope>NUCLEOTIDE SEQUENCE [LARGE SCALE GENOMIC DNA]</scope>
    <source>
        <strain evidence="2">WS_8</strain>
    </source>
</reference>
<dbReference type="InterPro" id="IPR027417">
    <property type="entry name" value="P-loop_NTPase"/>
</dbReference>
<dbReference type="SUPFAM" id="SSF53448">
    <property type="entry name" value="Nucleotide-diphospho-sugar transferases"/>
    <property type="match status" value="1"/>
</dbReference>
<dbReference type="CDD" id="cd00761">
    <property type="entry name" value="Glyco_tranf_GTA_type"/>
    <property type="match status" value="1"/>
</dbReference>
<feature type="domain" description="Glycosyltransferase 2-like" evidence="1">
    <location>
        <begin position="287"/>
        <end position="396"/>
    </location>
</feature>
<keyword evidence="2" id="KW-0808">Transferase</keyword>
<accession>A0A538TUI7</accession>
<dbReference type="PANTHER" id="PTHR43685:SF2">
    <property type="entry name" value="GLYCOSYLTRANSFERASE 2-LIKE DOMAIN-CONTAINING PROTEIN"/>
    <property type="match status" value="1"/>
</dbReference>
<dbReference type="InterPro" id="IPR001173">
    <property type="entry name" value="Glyco_trans_2-like"/>
</dbReference>
<dbReference type="GO" id="GO:0016740">
    <property type="term" value="F:transferase activity"/>
    <property type="evidence" value="ECO:0007669"/>
    <property type="project" value="UniProtKB-KW"/>
</dbReference>